<dbReference type="GeneID" id="39984340"/>
<dbReference type="GO" id="GO:0007005">
    <property type="term" value="P:mitochondrion organization"/>
    <property type="evidence" value="ECO:0007669"/>
    <property type="project" value="TreeGrafter"/>
</dbReference>
<dbReference type="InterPro" id="IPR011990">
    <property type="entry name" value="TPR-like_helical_dom_sf"/>
</dbReference>
<dbReference type="GO" id="GO:0003729">
    <property type="term" value="F:mRNA binding"/>
    <property type="evidence" value="ECO:0007669"/>
    <property type="project" value="TreeGrafter"/>
</dbReference>
<dbReference type="InterPro" id="IPR002885">
    <property type="entry name" value="PPR_rpt"/>
</dbReference>
<dbReference type="Gene3D" id="1.25.40.10">
    <property type="entry name" value="Tetratricopeptide repeat domain"/>
    <property type="match status" value="2"/>
</dbReference>
<dbReference type="GO" id="GO:0006396">
    <property type="term" value="P:RNA processing"/>
    <property type="evidence" value="ECO:0007669"/>
    <property type="project" value="TreeGrafter"/>
</dbReference>
<dbReference type="OrthoDB" id="185373at2759"/>
<dbReference type="STRING" id="67003.A0A1X0P086"/>
<dbReference type="EMBL" id="NBCO01000009">
    <property type="protein sequence ID" value="ORC90271.1"/>
    <property type="molecule type" value="Genomic_DNA"/>
</dbReference>
<dbReference type="InterPro" id="IPR051114">
    <property type="entry name" value="Mito_RNA_Proc_CCM1"/>
</dbReference>
<protein>
    <recommendedName>
        <fullName evidence="5">Pentacotripeptide-repeat region of PRORP domain-containing protein</fullName>
    </recommendedName>
</protein>
<comment type="caution">
    <text evidence="3">The sequence shown here is derived from an EMBL/GenBank/DDBJ whole genome shotgun (WGS) entry which is preliminary data.</text>
</comment>
<feature type="repeat" description="PPR" evidence="1">
    <location>
        <begin position="172"/>
        <end position="206"/>
    </location>
</feature>
<organism evidence="3 4">
    <name type="scientific">Trypanosoma theileri</name>
    <dbReference type="NCBI Taxonomy" id="67003"/>
    <lineage>
        <taxon>Eukaryota</taxon>
        <taxon>Discoba</taxon>
        <taxon>Euglenozoa</taxon>
        <taxon>Kinetoplastea</taxon>
        <taxon>Metakinetoplastina</taxon>
        <taxon>Trypanosomatida</taxon>
        <taxon>Trypanosomatidae</taxon>
        <taxon>Trypanosoma</taxon>
    </lineage>
</organism>
<name>A0A1X0P086_9TRYP</name>
<reference evidence="3 4" key="1">
    <citation type="submission" date="2017-03" db="EMBL/GenBank/DDBJ databases">
        <title>An alternative strategy for trypanosome survival in the mammalian bloodstream revealed through genome and transcriptome analysis of the ubiquitous bovine parasite Trypanosoma (Megatrypanum) theileri.</title>
        <authorList>
            <person name="Kelly S."/>
            <person name="Ivens A."/>
            <person name="Mott A."/>
            <person name="O'Neill E."/>
            <person name="Emms D."/>
            <person name="Macleod O."/>
            <person name="Voorheis P."/>
            <person name="Matthews J."/>
            <person name="Matthews K."/>
            <person name="Carrington M."/>
        </authorList>
    </citation>
    <scope>NUCLEOTIDE SEQUENCE [LARGE SCALE GENOMIC DNA]</scope>
    <source>
        <strain evidence="3">Edinburgh</strain>
    </source>
</reference>
<dbReference type="VEuPathDB" id="TriTrypDB:TM35_000093210"/>
<dbReference type="Pfam" id="PF01535">
    <property type="entry name" value="PPR"/>
    <property type="match status" value="1"/>
</dbReference>
<proteinExistence type="predicted"/>
<evidence type="ECO:0000313" key="4">
    <source>
        <dbReference type="Proteomes" id="UP000192257"/>
    </source>
</evidence>
<evidence type="ECO:0000256" key="1">
    <source>
        <dbReference type="PROSITE-ProRule" id="PRU00708"/>
    </source>
</evidence>
<dbReference type="AlphaFoldDB" id="A0A1X0P086"/>
<dbReference type="PROSITE" id="PS51375">
    <property type="entry name" value="PPR"/>
    <property type="match status" value="1"/>
</dbReference>
<dbReference type="PANTHER" id="PTHR47934">
    <property type="entry name" value="PENTATRICOPEPTIDE REPEAT-CONTAINING PROTEIN PET309, MITOCHONDRIAL"/>
    <property type="match status" value="1"/>
</dbReference>
<dbReference type="PANTHER" id="PTHR47934:SF6">
    <property type="entry name" value="MITOCHONDRIAL GROUP I INTRON SPLICING FACTOR CCM1-RELATED"/>
    <property type="match status" value="1"/>
</dbReference>
<feature type="region of interest" description="Disordered" evidence="2">
    <location>
        <begin position="645"/>
        <end position="690"/>
    </location>
</feature>
<evidence type="ECO:0000256" key="2">
    <source>
        <dbReference type="SAM" id="MobiDB-lite"/>
    </source>
</evidence>
<feature type="compositionally biased region" description="Polar residues" evidence="2">
    <location>
        <begin position="652"/>
        <end position="665"/>
    </location>
</feature>
<gene>
    <name evidence="3" type="ORF">TM35_000093210</name>
</gene>
<keyword evidence="4" id="KW-1185">Reference proteome</keyword>
<dbReference type="GO" id="GO:0005739">
    <property type="term" value="C:mitochondrion"/>
    <property type="evidence" value="ECO:0007669"/>
    <property type="project" value="TreeGrafter"/>
</dbReference>
<accession>A0A1X0P086</accession>
<evidence type="ECO:0000313" key="3">
    <source>
        <dbReference type="EMBL" id="ORC90271.1"/>
    </source>
</evidence>
<sequence>MLQRCTRWLEAHTREKGPNMGRLLYGKRKNALHTTSKAKPGIVGLLLQVPMSELRQAARRAVGVRELNKESLSELLRKLRAVNRLDRSQVVVEVADEAHLSLTSSHYCTLMAHANDNKDWETALRYWTRACHEKKANEKLHGALLAAYRAAGRWKECVQHYNAIIEDKMTLDPYALHTVMNACRRANACEEALSIFSKAVRAGASPNSAVYLELLRCIQQSHLPNRWETSLAVLQSIEGKVDMTAGLFNATMATMGGANWTKGVELFQTMKEKNVQPSKETIATLVSLNSNDVSHAVRCIAEAHSLGMPVTDAMYRTVLANLMRLQLDHEAVRFVENEYKRFNEDPGNPVNSSLYLSLAIIDSLLAHNRPHEALMFFTTFESKLGNIVGSATRGLGSIGLSSQRWIVQGRVAVVDHNVLLNPLLESLLFHYDSVLIPFSSIRMLVRRVREMAGTPKGRYTKNVLKRLQELITEKAPLRVLPLVHQLNAHTYIVDGPITEDSVKLLRKAAQQQQQQEEEETIEGSKGSTVPLLIRKSNALPSFNEFKIEKSDIAVMDKNMTLSSSSSKSGDSLVESSKNNQTVLQYSDRMTAPERVLAVAVMLKSLNPDASIHVVSPNPVQLQVVEKWNEFKRISPLTPVRYPDEVATKAPSEKQQPISSSKTENGVSLKRNIHHPQEMRQEVRRPLFVPS</sequence>
<dbReference type="Proteomes" id="UP000192257">
    <property type="component" value="Unassembled WGS sequence"/>
</dbReference>
<dbReference type="RefSeq" id="XP_028884337.1">
    <property type="nucleotide sequence ID" value="XM_029024560.1"/>
</dbReference>
<dbReference type="SUPFAM" id="SSF48452">
    <property type="entry name" value="TPR-like"/>
    <property type="match status" value="1"/>
</dbReference>
<evidence type="ECO:0008006" key="5">
    <source>
        <dbReference type="Google" id="ProtNLM"/>
    </source>
</evidence>
<feature type="compositionally biased region" description="Basic and acidic residues" evidence="2">
    <location>
        <begin position="674"/>
        <end position="684"/>
    </location>
</feature>